<dbReference type="eggNOG" id="COG0548">
    <property type="taxonomic scope" value="Bacteria"/>
</dbReference>
<dbReference type="EMBL" id="AL935263">
    <property type="protein sequence ID" value="CCC77985.1"/>
    <property type="molecule type" value="Genomic_DNA"/>
</dbReference>
<keyword evidence="4" id="KW-0479">Metal-binding</keyword>
<evidence type="ECO:0000256" key="5">
    <source>
        <dbReference type="ARBA" id="ARBA00022741"/>
    </source>
</evidence>
<dbReference type="SUPFAM" id="SSF53187">
    <property type="entry name" value="Zn-dependent exopeptidases"/>
    <property type="match status" value="1"/>
</dbReference>
<reference key="2">
    <citation type="submission" date="2011-06" db="EMBL/GenBank/DDBJ databases">
        <title>Complete resequencing and reannotation of the Lactobacillus plantarum WCFS1 genome.</title>
        <authorList>
            <person name="Siezen R.J."/>
            <person name="Francke C."/>
            <person name="Renckens B."/>
            <person name="Boekhorst J."/>
            <person name="Wels M."/>
            <person name="Kleerebezem M."/>
            <person name="van Hijum S.A.F.T."/>
        </authorList>
    </citation>
    <scope>NUCLEOTIDE SEQUENCE</scope>
    <source>
        <strain>WCFS1</strain>
    </source>
</reference>
<dbReference type="GO" id="GO:0005524">
    <property type="term" value="F:ATP binding"/>
    <property type="evidence" value="ECO:0007669"/>
    <property type="project" value="UniProtKB-KW"/>
</dbReference>
<proteinExistence type="predicted"/>
<dbReference type="PhylomeDB" id="F9UKX0"/>
<keyword evidence="3 13" id="KW-0808">Transferase</keyword>
<evidence type="ECO:0000256" key="3">
    <source>
        <dbReference type="ARBA" id="ARBA00022679"/>
    </source>
</evidence>
<dbReference type="EnsemblBacteria" id="CCC77985">
    <property type="protein sequence ID" value="CCC77985"/>
    <property type="gene ID" value="lp_0488"/>
</dbReference>
<dbReference type="KEGG" id="lpl:lp_0488"/>
<keyword evidence="6 13" id="KW-0418">Kinase</keyword>
<dbReference type="InterPro" id="IPR010175">
    <property type="entry name" value="LysK"/>
</dbReference>
<protein>
    <submittedName>
        <fullName evidence="13">Bifunctional protein: acetyl-glutamate kinase acetyl-ornithine deacetylase</fullName>
        <ecNumber evidence="13">2.7.2.8</ecNumber>
        <ecNumber evidence="13">3.5.1.16</ecNumber>
    </submittedName>
</protein>
<dbReference type="HOGENOM" id="CLU_438639_0_0_9"/>
<dbReference type="InterPro" id="IPR036393">
    <property type="entry name" value="AceGlu_kinase-like_sf"/>
</dbReference>
<dbReference type="eggNOG" id="COG0624">
    <property type="taxonomic scope" value="Bacteria"/>
</dbReference>
<evidence type="ECO:0000313" key="13">
    <source>
        <dbReference type="EMBL" id="CCC77985.1"/>
    </source>
</evidence>
<dbReference type="GO" id="GO:0003991">
    <property type="term" value="F:acetylglutamate kinase activity"/>
    <property type="evidence" value="ECO:0007669"/>
    <property type="project" value="UniProtKB-EC"/>
</dbReference>
<evidence type="ECO:0000256" key="11">
    <source>
        <dbReference type="ARBA" id="ARBA00023285"/>
    </source>
</evidence>
<gene>
    <name evidence="13" type="ordered locus">lp_0488</name>
</gene>
<reference evidence="13 14" key="1">
    <citation type="journal article" date="2003" name="Proc. Natl. Acad. Sci. U.S.A.">
        <title>Complete genome sequence of Lactobacillus plantarum WCFS1.</title>
        <authorList>
            <person name="Kleerebezem M."/>
            <person name="Boekhorst J."/>
            <person name="van Kranenburg R."/>
            <person name="Molenaar D."/>
            <person name="Kuipers O.P."/>
            <person name="Leer R."/>
            <person name="Tarchini R."/>
            <person name="Peters S.A."/>
            <person name="Sandbrink H.M."/>
            <person name="Fiers M.W."/>
            <person name="Stiekema W."/>
            <person name="Lankhorst R.M."/>
            <person name="Bron P.A."/>
            <person name="Hoffer S.M."/>
            <person name="Groot M.N."/>
            <person name="Kerkhoven R."/>
            <person name="de Vries M."/>
            <person name="Ursing B."/>
            <person name="de Vos W.M."/>
            <person name="Siezen R.J."/>
        </authorList>
    </citation>
    <scope>NUCLEOTIDE SEQUENCE [LARGE SCALE GENOMIC DNA]</scope>
    <source>
        <strain evidence="14">ATCC BAA-793 / NCIMB 8826 / WCFS1</strain>
    </source>
</reference>
<dbReference type="RefSeq" id="WP_011101027.1">
    <property type="nucleotide sequence ID" value="NC_004567.2"/>
</dbReference>
<dbReference type="PATRIC" id="fig|220668.9.peg.402"/>
<keyword evidence="8" id="KW-0862">Zinc</keyword>
<dbReference type="InterPro" id="IPR001057">
    <property type="entry name" value="Glu/AcGlu_kinase"/>
</dbReference>
<dbReference type="PANTHER" id="PTHR43808">
    <property type="entry name" value="ACETYLORNITHINE DEACETYLASE"/>
    <property type="match status" value="1"/>
</dbReference>
<dbReference type="GO" id="GO:0008777">
    <property type="term" value="F:acetylornithine deacetylase activity"/>
    <property type="evidence" value="ECO:0007669"/>
    <property type="project" value="UniProtKB-EC"/>
</dbReference>
<dbReference type="InterPro" id="IPR002933">
    <property type="entry name" value="Peptidase_M20"/>
</dbReference>
<evidence type="ECO:0000256" key="6">
    <source>
        <dbReference type="ARBA" id="ARBA00022777"/>
    </source>
</evidence>
<dbReference type="STRING" id="220668.lp_0488"/>
<dbReference type="Pfam" id="PF01546">
    <property type="entry name" value="Peptidase_M20"/>
    <property type="match status" value="1"/>
</dbReference>
<evidence type="ECO:0000259" key="12">
    <source>
        <dbReference type="Pfam" id="PF00696"/>
    </source>
</evidence>
<dbReference type="PRINTS" id="PR00474">
    <property type="entry name" value="GLU5KINASE"/>
</dbReference>
<dbReference type="InterPro" id="IPR050072">
    <property type="entry name" value="Peptidase_M20A"/>
</dbReference>
<keyword evidence="10" id="KW-0457">Lysine biosynthesis</keyword>
<feature type="domain" description="Aspartate/glutamate/uridylate kinase" evidence="12">
    <location>
        <begin position="4"/>
        <end position="250"/>
    </location>
</feature>
<dbReference type="Proteomes" id="UP000000432">
    <property type="component" value="Chromosome"/>
</dbReference>
<dbReference type="GO" id="GO:0008270">
    <property type="term" value="F:zinc ion binding"/>
    <property type="evidence" value="ECO:0007669"/>
    <property type="project" value="InterPro"/>
</dbReference>
<evidence type="ECO:0000313" key="14">
    <source>
        <dbReference type="Proteomes" id="UP000000432"/>
    </source>
</evidence>
<evidence type="ECO:0000256" key="1">
    <source>
        <dbReference type="ARBA" id="ARBA00022490"/>
    </source>
</evidence>
<evidence type="ECO:0000256" key="8">
    <source>
        <dbReference type="ARBA" id="ARBA00022833"/>
    </source>
</evidence>
<dbReference type="Gene3D" id="3.40.630.10">
    <property type="entry name" value="Zn peptidases"/>
    <property type="match status" value="2"/>
</dbReference>
<dbReference type="SUPFAM" id="SSF53633">
    <property type="entry name" value="Carbamate kinase-like"/>
    <property type="match status" value="1"/>
</dbReference>
<dbReference type="GO" id="GO:0050897">
    <property type="term" value="F:cobalt ion binding"/>
    <property type="evidence" value="ECO:0007669"/>
    <property type="project" value="InterPro"/>
</dbReference>
<sequence length="612" mass="67476">MQNIFVLKLGSSTVLHGAQIYNQISALVEQGSKVIIVAGGAEAIHKTYDNLGLPEKYLTLRHGNTVRYTPGKDMSIIKSAYNSIIIPKIEDELSQRGISVFSQIAGKSQLTWGKLGKPLLANKNGRNIVIRDSLYGKFAGCDVKQISMILNAFSVVLLTPPIFEKSVNDYINIDADMLAANLAIECNAAHLRFVTSTPGLLYNVNDVDSGIPDLYIKELTDTSFIKGKMKQKLRAVKRVMKHGRCDVAITGVHSLEHKTWVWNYHQADYYEQLFTNIVTIPSVSFDEHVLANYLNDLKMANITSNIDSAGNIVLKKGSGHKKLLLLGHIDTVRNFWQVKIEAGSLKGRGAVDAKAPFATFLSVLNKVKVPSDCQLIVIGAVEEESSSSKGAYQVRDNYEKMPVIIGEPSGIEKLTLGYNGLLKLKLNCHMVQGHSAGKGAISSIDALIDYSNKIREIMANYDPKGLSSIQDISHSKSDNQTELLLNFRVSRYVKSGYVEAIKKQTDKNISLEVLRDTPASTSKRSNQLANAFVSGFKVVQKMIPEYIVKTGTSDMNTLATQWTVPMVAYGPGDSTLDHTLQEEVPFADYHLGIQTLQEAIQTYLGKVTDNDK</sequence>
<evidence type="ECO:0000256" key="2">
    <source>
        <dbReference type="ARBA" id="ARBA00022605"/>
    </source>
</evidence>
<dbReference type="PANTHER" id="PTHR43808:SF28">
    <property type="entry name" value="[LYSW]-LYSINE_[LYSW]-ORNITHINE HYDROLASE"/>
    <property type="match status" value="1"/>
</dbReference>
<dbReference type="EC" id="3.5.1.16" evidence="13"/>
<evidence type="ECO:0000256" key="10">
    <source>
        <dbReference type="ARBA" id="ARBA00023154"/>
    </source>
</evidence>
<dbReference type="GO" id="GO:0009085">
    <property type="term" value="P:lysine biosynthetic process"/>
    <property type="evidence" value="ECO:0007669"/>
    <property type="project" value="UniProtKB-KW"/>
</dbReference>
<reference evidence="13 14" key="3">
    <citation type="journal article" date="2012" name="J. Bacteriol.">
        <title>Complete resequencing and reannotation of the Lactobacillus plantarum WCFS1 genome.</title>
        <authorList>
            <person name="Siezen R.J."/>
            <person name="Francke C."/>
            <person name="Renckens B."/>
            <person name="Boekhorst J."/>
            <person name="Wels M."/>
            <person name="Kleerebezem M."/>
            <person name="van Hijum S.A.F.T."/>
        </authorList>
    </citation>
    <scope>NUCLEOTIDE SEQUENCE [LARGE SCALE GENOMIC DNA]</scope>
    <source>
        <strain evidence="14">ATCC BAA-793 / NCIMB 8826 / WCFS1</strain>
    </source>
</reference>
<keyword evidence="7 13" id="KW-0378">Hydrolase</keyword>
<keyword evidence="11" id="KW-0170">Cobalt</keyword>
<dbReference type="OrthoDB" id="9792335at2"/>
<name>F9UKX0_LACPL</name>
<evidence type="ECO:0000256" key="7">
    <source>
        <dbReference type="ARBA" id="ARBA00022801"/>
    </source>
</evidence>
<dbReference type="NCBIfam" id="TIGR01902">
    <property type="entry name" value="dapE-lys-deAc"/>
    <property type="match status" value="1"/>
</dbReference>
<dbReference type="EC" id="2.7.2.8" evidence="13"/>
<keyword evidence="2" id="KW-0028">Amino-acid biosynthesis</keyword>
<organism evidence="13 14">
    <name type="scientific">Lactiplantibacillus plantarum (strain ATCC BAA-793 / NCIMB 8826 / WCFS1)</name>
    <name type="common">Lactobacillus plantarum</name>
    <dbReference type="NCBI Taxonomy" id="220668"/>
    <lineage>
        <taxon>Bacteria</taxon>
        <taxon>Bacillati</taxon>
        <taxon>Bacillota</taxon>
        <taxon>Bacilli</taxon>
        <taxon>Lactobacillales</taxon>
        <taxon>Lactobacillaceae</taxon>
        <taxon>Lactiplantibacillus</taxon>
    </lineage>
</organism>
<dbReference type="PROSITE" id="PS00758">
    <property type="entry name" value="ARGE_DAPE_CPG2_1"/>
    <property type="match status" value="1"/>
</dbReference>
<dbReference type="Gene3D" id="3.40.1160.10">
    <property type="entry name" value="Acetylglutamate kinase-like"/>
    <property type="match status" value="1"/>
</dbReference>
<keyword evidence="9" id="KW-0067">ATP-binding</keyword>
<accession>F9UKX0</accession>
<evidence type="ECO:0000256" key="9">
    <source>
        <dbReference type="ARBA" id="ARBA00022840"/>
    </source>
</evidence>
<keyword evidence="14" id="KW-1185">Reference proteome</keyword>
<dbReference type="Pfam" id="PF00696">
    <property type="entry name" value="AA_kinase"/>
    <property type="match status" value="1"/>
</dbReference>
<keyword evidence="1" id="KW-0963">Cytoplasm</keyword>
<evidence type="ECO:0000256" key="4">
    <source>
        <dbReference type="ARBA" id="ARBA00022723"/>
    </source>
</evidence>
<dbReference type="InterPro" id="IPR001261">
    <property type="entry name" value="ArgE/DapE_CS"/>
</dbReference>
<dbReference type="AlphaFoldDB" id="F9UKX0"/>
<dbReference type="InterPro" id="IPR001048">
    <property type="entry name" value="Asp/Glu/Uridylate_kinase"/>
</dbReference>
<keyword evidence="5" id="KW-0547">Nucleotide-binding</keyword>